<dbReference type="Gene3D" id="3.30.43.10">
    <property type="entry name" value="Uridine Diphospho-n-acetylenolpyruvylglucosamine Reductase, domain 2"/>
    <property type="match status" value="1"/>
</dbReference>
<dbReference type="Gene3D" id="3.30.70.2190">
    <property type="match status" value="1"/>
</dbReference>
<dbReference type="InterPro" id="IPR016166">
    <property type="entry name" value="FAD-bd_PCMH"/>
</dbReference>
<dbReference type="InterPro" id="IPR006094">
    <property type="entry name" value="Oxid_FAD_bind_N"/>
</dbReference>
<dbReference type="Gene3D" id="3.30.465.10">
    <property type="match status" value="1"/>
</dbReference>
<evidence type="ECO:0000259" key="6">
    <source>
        <dbReference type="PROSITE" id="PS51387"/>
    </source>
</evidence>
<dbReference type="EMBL" id="CP041016">
    <property type="protein sequence ID" value="QDC35980.1"/>
    <property type="molecule type" value="Genomic_DNA"/>
</dbReference>
<organism evidence="7 8">
    <name type="scientific">Sphingobium fuliginis ATCC 27551</name>
    <dbReference type="NCBI Taxonomy" id="1208342"/>
    <lineage>
        <taxon>Bacteria</taxon>
        <taxon>Pseudomonadati</taxon>
        <taxon>Pseudomonadota</taxon>
        <taxon>Alphaproteobacteria</taxon>
        <taxon>Sphingomonadales</taxon>
        <taxon>Sphingomonadaceae</taxon>
        <taxon>Sphingobium</taxon>
    </lineage>
</organism>
<accession>A0A5B8CD09</accession>
<dbReference type="SUPFAM" id="SSF55103">
    <property type="entry name" value="FAD-linked oxidases, C-terminal domain"/>
    <property type="match status" value="1"/>
</dbReference>
<reference evidence="7 8" key="1">
    <citation type="submission" date="2019-06" db="EMBL/GenBank/DDBJ databases">
        <title>Genome organization and adaptive potential of archetypical organophosphate degarding Sphingobium fuliginis ATCC 27551.</title>
        <authorList>
            <person name="Sarwar A."/>
            <person name="Parthasarathy S."/>
            <person name="Singh C."/>
            <person name="Siddavattam D."/>
        </authorList>
    </citation>
    <scope>NUCLEOTIDE SEQUENCE [LARGE SCALE GENOMIC DNA]</scope>
    <source>
        <strain evidence="7 8">ATCC 27551</strain>
    </source>
</reference>
<protein>
    <submittedName>
        <fullName evidence="7">FAD-binding oxidoreductase</fullName>
    </submittedName>
</protein>
<dbReference type="Gene3D" id="1.10.45.10">
    <property type="entry name" value="Vanillyl-alcohol Oxidase, Chain A, domain 4"/>
    <property type="match status" value="1"/>
</dbReference>
<evidence type="ECO:0000313" key="8">
    <source>
        <dbReference type="Proteomes" id="UP000311469"/>
    </source>
</evidence>
<evidence type="ECO:0000256" key="2">
    <source>
        <dbReference type="ARBA" id="ARBA00008000"/>
    </source>
</evidence>
<evidence type="ECO:0000256" key="5">
    <source>
        <dbReference type="ARBA" id="ARBA00023002"/>
    </source>
</evidence>
<dbReference type="Gene3D" id="3.30.70.2740">
    <property type="match status" value="1"/>
</dbReference>
<dbReference type="PANTHER" id="PTHR43716:SF1">
    <property type="entry name" value="D-2-HYDROXYGLUTARATE DEHYDROGENASE, MITOCHONDRIAL"/>
    <property type="match status" value="1"/>
</dbReference>
<feature type="domain" description="FAD-binding PCMH-type" evidence="6">
    <location>
        <begin position="81"/>
        <end position="260"/>
    </location>
</feature>
<dbReference type="Proteomes" id="UP000311469">
    <property type="component" value="Chromosome cSF1"/>
</dbReference>
<evidence type="ECO:0000313" key="7">
    <source>
        <dbReference type="EMBL" id="QDC35980.1"/>
    </source>
</evidence>
<name>A0A5B8CD09_SPHSA</name>
<dbReference type="SUPFAM" id="SSF56176">
    <property type="entry name" value="FAD-binding/transporter-associated domain-like"/>
    <property type="match status" value="1"/>
</dbReference>
<comment type="similarity">
    <text evidence="2">Belongs to the FAD-binding oxidoreductase/transferase type 4 family.</text>
</comment>
<gene>
    <name evidence="7" type="ORF">FIL70_00715</name>
</gene>
<dbReference type="InterPro" id="IPR051264">
    <property type="entry name" value="FAD-oxidored/transferase_4"/>
</dbReference>
<dbReference type="InterPro" id="IPR016169">
    <property type="entry name" value="FAD-bd_PCMH_sub2"/>
</dbReference>
<keyword evidence="4" id="KW-0274">FAD</keyword>
<sequence>MRPPRPAPMASRWARTFEVEAACGASSRKPPLAQSREIFAERKPVLVMDHREELRSIVGRAHCFAGDEIDQRYRTDLLGLYTCSPSCVVRPGSTGEVARVMEAARKARIAVTVLGGGTGGVGGTACTDGGIILSLERMNRVLEIDEDAMTITAEAGVTLQSLQEAAAGKGLLMPLDIGSRGSATIGGNIATNAGGLRTLRWGMMRDMVLGLEAVLADGTVVSRLGKVLKDNAGYDWKHLFIGSEGTLAIVTQAVLRLRPLPTTAQTALLAFDTVEQASRLLRRLQRDLDGRLSSFELMWRDFFNVIGQAQSARRPLPMSPEYRLYAIVEALGSHPERDRQVFEEVLSAIFDGGLVHDVVIAQSERERQNIWALREDLLEPLAALSPFAGFDISLSLLDMDRFIKQTDAKMGEMLPGAVVLHYGHGGDGNMHLIVSHPALHDPQVMHATECLVYDAIRQYRGSIAAEHGIGQAKLEFLDRSRSREEIALMRSLKQALDPLNLLNPGKVFPAAG</sequence>
<dbReference type="GO" id="GO:0071949">
    <property type="term" value="F:FAD binding"/>
    <property type="evidence" value="ECO:0007669"/>
    <property type="project" value="InterPro"/>
</dbReference>
<dbReference type="GO" id="GO:0016491">
    <property type="term" value="F:oxidoreductase activity"/>
    <property type="evidence" value="ECO:0007669"/>
    <property type="project" value="UniProtKB-KW"/>
</dbReference>
<dbReference type="PROSITE" id="PS51387">
    <property type="entry name" value="FAD_PCMH"/>
    <property type="match status" value="1"/>
</dbReference>
<keyword evidence="5" id="KW-0560">Oxidoreductase</keyword>
<evidence type="ECO:0000256" key="1">
    <source>
        <dbReference type="ARBA" id="ARBA00001974"/>
    </source>
</evidence>
<dbReference type="FunFam" id="1.10.45.10:FF:000001">
    <property type="entry name" value="D-lactate dehydrogenase mitochondrial"/>
    <property type="match status" value="1"/>
</dbReference>
<dbReference type="InterPro" id="IPR016171">
    <property type="entry name" value="Vanillyl_alc_oxidase_C-sub2"/>
</dbReference>
<dbReference type="Pfam" id="PF02913">
    <property type="entry name" value="FAD-oxidase_C"/>
    <property type="match status" value="1"/>
</dbReference>
<dbReference type="InterPro" id="IPR016164">
    <property type="entry name" value="FAD-linked_Oxase-like_C"/>
</dbReference>
<keyword evidence="3" id="KW-0285">Flavoprotein</keyword>
<dbReference type="GO" id="GO:0022904">
    <property type="term" value="P:respiratory electron transport chain"/>
    <property type="evidence" value="ECO:0007669"/>
    <property type="project" value="TreeGrafter"/>
</dbReference>
<dbReference type="InterPro" id="IPR016167">
    <property type="entry name" value="FAD-bd_PCMH_sub1"/>
</dbReference>
<evidence type="ECO:0000256" key="4">
    <source>
        <dbReference type="ARBA" id="ARBA00022827"/>
    </source>
</evidence>
<comment type="cofactor">
    <cofactor evidence="1">
        <name>FAD</name>
        <dbReference type="ChEBI" id="CHEBI:57692"/>
    </cofactor>
</comment>
<dbReference type="AlphaFoldDB" id="A0A5B8CD09"/>
<proteinExistence type="inferred from homology"/>
<dbReference type="Pfam" id="PF01565">
    <property type="entry name" value="FAD_binding_4"/>
    <property type="match status" value="1"/>
</dbReference>
<dbReference type="KEGG" id="sufl:FIL70_00715"/>
<dbReference type="InterPro" id="IPR004113">
    <property type="entry name" value="FAD-bd_oxidored_4_C"/>
</dbReference>
<evidence type="ECO:0000256" key="3">
    <source>
        <dbReference type="ARBA" id="ARBA00022630"/>
    </source>
</evidence>
<dbReference type="InterPro" id="IPR036318">
    <property type="entry name" value="FAD-bd_PCMH-like_sf"/>
</dbReference>
<dbReference type="PANTHER" id="PTHR43716">
    <property type="entry name" value="D-2-HYDROXYGLUTARATE DEHYDROGENASE, MITOCHONDRIAL"/>
    <property type="match status" value="1"/>
</dbReference>